<accession>A0A5B0P2B8</accession>
<organism evidence="1 2">
    <name type="scientific">Puccinia graminis f. sp. tritici</name>
    <dbReference type="NCBI Taxonomy" id="56615"/>
    <lineage>
        <taxon>Eukaryota</taxon>
        <taxon>Fungi</taxon>
        <taxon>Dikarya</taxon>
        <taxon>Basidiomycota</taxon>
        <taxon>Pucciniomycotina</taxon>
        <taxon>Pucciniomycetes</taxon>
        <taxon>Pucciniales</taxon>
        <taxon>Pucciniaceae</taxon>
        <taxon>Puccinia</taxon>
    </lineage>
</organism>
<evidence type="ECO:0000313" key="2">
    <source>
        <dbReference type="Proteomes" id="UP000324748"/>
    </source>
</evidence>
<name>A0A5B0P2B8_PUCGR</name>
<evidence type="ECO:0000313" key="1">
    <source>
        <dbReference type="EMBL" id="KAA1095096.1"/>
    </source>
</evidence>
<comment type="caution">
    <text evidence="1">The sequence shown here is derived from an EMBL/GenBank/DDBJ whole genome shotgun (WGS) entry which is preliminary data.</text>
</comment>
<protein>
    <submittedName>
        <fullName evidence="1">Uncharacterized protein</fullName>
    </submittedName>
</protein>
<keyword evidence="2" id="KW-1185">Reference proteome</keyword>
<sequence>MFNHHPLWSEGWTEAQATWRKLTDAAGDGGLDKAHLFFWMETDGGQQAHTVTVMNYQHPAKSDGFYTDSSSGDSRQFNIQLAKHIGELQSTSPADIPQAEAPDQIFAIQYRPCIRHGIHFLHFLNR</sequence>
<proteinExistence type="predicted"/>
<reference evidence="1 2" key="1">
    <citation type="submission" date="2019-05" db="EMBL/GenBank/DDBJ databases">
        <title>Emergence of the Ug99 lineage of the wheat stem rust pathogen through somatic hybridization.</title>
        <authorList>
            <person name="Li F."/>
            <person name="Upadhyaya N.M."/>
            <person name="Sperschneider J."/>
            <person name="Matny O."/>
            <person name="Nguyen-Phuc H."/>
            <person name="Mago R."/>
            <person name="Raley C."/>
            <person name="Miller M.E."/>
            <person name="Silverstein K.A.T."/>
            <person name="Henningsen E."/>
            <person name="Hirsch C.D."/>
            <person name="Visser B."/>
            <person name="Pretorius Z.A."/>
            <person name="Steffenson B.J."/>
            <person name="Schwessinger B."/>
            <person name="Dodds P.N."/>
            <person name="Figueroa M."/>
        </authorList>
    </citation>
    <scope>NUCLEOTIDE SEQUENCE [LARGE SCALE GENOMIC DNA]</scope>
    <source>
        <strain evidence="1">21-0</strain>
    </source>
</reference>
<dbReference type="EMBL" id="VSWC01000079">
    <property type="protein sequence ID" value="KAA1095096.1"/>
    <property type="molecule type" value="Genomic_DNA"/>
</dbReference>
<dbReference type="Proteomes" id="UP000324748">
    <property type="component" value="Unassembled WGS sequence"/>
</dbReference>
<gene>
    <name evidence="1" type="ORF">PGT21_035499</name>
</gene>
<dbReference type="AlphaFoldDB" id="A0A5B0P2B8"/>